<feature type="region of interest" description="Disordered" evidence="1">
    <location>
        <begin position="69"/>
        <end position="100"/>
    </location>
</feature>
<gene>
    <name evidence="2" type="ORF">FWK35_00030291</name>
</gene>
<comment type="caution">
    <text evidence="2">The sequence shown here is derived from an EMBL/GenBank/DDBJ whole genome shotgun (WGS) entry which is preliminary data.</text>
</comment>
<sequence length="159" mass="17681">MRNNEEADVAALNGDEMTQITLSVVEEWLDSHPDHCQDYFLRKIELDLINKWLVSHGFLNINDYISSATSTSSSGNVSPANGLAVQQVSPSTSPNAPSILVNGTNNSLSVSQVYRSNSKRCRRHDFARAKTRSVLRTQEIGKDVPICSSRRSSLKDMRK</sequence>
<keyword evidence="3" id="KW-1185">Reference proteome</keyword>
<dbReference type="EMBL" id="VUJU01002355">
    <property type="protein sequence ID" value="KAF0761560.1"/>
    <property type="molecule type" value="Genomic_DNA"/>
</dbReference>
<proteinExistence type="predicted"/>
<evidence type="ECO:0000256" key="1">
    <source>
        <dbReference type="SAM" id="MobiDB-lite"/>
    </source>
</evidence>
<evidence type="ECO:0000313" key="2">
    <source>
        <dbReference type="EMBL" id="KAF0761560.1"/>
    </source>
</evidence>
<protein>
    <submittedName>
        <fullName evidence="2">Dual 3',5'-cyclic-AMP and-GMP phosphodiesterase 11A-like</fullName>
    </submittedName>
</protein>
<organism evidence="2 3">
    <name type="scientific">Aphis craccivora</name>
    <name type="common">Cowpea aphid</name>
    <dbReference type="NCBI Taxonomy" id="307492"/>
    <lineage>
        <taxon>Eukaryota</taxon>
        <taxon>Metazoa</taxon>
        <taxon>Ecdysozoa</taxon>
        <taxon>Arthropoda</taxon>
        <taxon>Hexapoda</taxon>
        <taxon>Insecta</taxon>
        <taxon>Pterygota</taxon>
        <taxon>Neoptera</taxon>
        <taxon>Paraneoptera</taxon>
        <taxon>Hemiptera</taxon>
        <taxon>Sternorrhyncha</taxon>
        <taxon>Aphidomorpha</taxon>
        <taxon>Aphidoidea</taxon>
        <taxon>Aphididae</taxon>
        <taxon>Aphidini</taxon>
        <taxon>Aphis</taxon>
        <taxon>Aphis</taxon>
    </lineage>
</organism>
<reference evidence="2 3" key="1">
    <citation type="submission" date="2019-08" db="EMBL/GenBank/DDBJ databases">
        <title>Whole genome of Aphis craccivora.</title>
        <authorList>
            <person name="Voronova N.V."/>
            <person name="Shulinski R.S."/>
            <person name="Bandarenka Y.V."/>
            <person name="Zhorov D.G."/>
            <person name="Warner D."/>
        </authorList>
    </citation>
    <scope>NUCLEOTIDE SEQUENCE [LARGE SCALE GENOMIC DNA]</scope>
    <source>
        <strain evidence="2">180601</strain>
        <tissue evidence="2">Whole Body</tissue>
    </source>
</reference>
<feature type="compositionally biased region" description="Polar residues" evidence="1">
    <location>
        <begin position="75"/>
        <end position="100"/>
    </location>
</feature>
<dbReference type="Proteomes" id="UP000478052">
    <property type="component" value="Unassembled WGS sequence"/>
</dbReference>
<dbReference type="AlphaFoldDB" id="A0A6G0YUV4"/>
<accession>A0A6G0YUV4</accession>
<evidence type="ECO:0000313" key="3">
    <source>
        <dbReference type="Proteomes" id="UP000478052"/>
    </source>
</evidence>
<dbReference type="OrthoDB" id="295473at2759"/>
<name>A0A6G0YUV4_APHCR</name>